<evidence type="ECO:0000313" key="3">
    <source>
        <dbReference type="Proteomes" id="UP000628448"/>
    </source>
</evidence>
<dbReference type="SUPFAM" id="SSF48317">
    <property type="entry name" value="Acid phosphatase/Vanadium-dependent haloperoxidase"/>
    <property type="match status" value="1"/>
</dbReference>
<keyword evidence="1" id="KW-0732">Signal</keyword>
<organism evidence="2 3">
    <name type="scientific">Panacibacter microcysteis</name>
    <dbReference type="NCBI Taxonomy" id="2793269"/>
    <lineage>
        <taxon>Bacteria</taxon>
        <taxon>Pseudomonadati</taxon>
        <taxon>Bacteroidota</taxon>
        <taxon>Chitinophagia</taxon>
        <taxon>Chitinophagales</taxon>
        <taxon>Chitinophagaceae</taxon>
        <taxon>Panacibacter</taxon>
    </lineage>
</organism>
<dbReference type="PROSITE" id="PS51257">
    <property type="entry name" value="PROKAR_LIPOPROTEIN"/>
    <property type="match status" value="1"/>
</dbReference>
<reference evidence="2" key="1">
    <citation type="submission" date="2020-11" db="EMBL/GenBank/DDBJ databases">
        <title>Bacterial whole genome sequence for Panacibacter sp. DH6.</title>
        <authorList>
            <person name="Le V."/>
            <person name="Ko S."/>
            <person name="Ahn C.-Y."/>
            <person name="Oh H.-M."/>
        </authorList>
    </citation>
    <scope>NUCLEOTIDE SEQUENCE</scope>
    <source>
        <strain evidence="2">DH6</strain>
    </source>
</reference>
<dbReference type="InterPro" id="IPR036938">
    <property type="entry name" value="PAP2/HPO_sf"/>
</dbReference>
<accession>A0A931GTD3</accession>
<keyword evidence="3" id="KW-1185">Reference proteome</keyword>
<dbReference type="CDD" id="cd03398">
    <property type="entry name" value="PAP2_haloperoxidase"/>
    <property type="match status" value="1"/>
</dbReference>
<comment type="caution">
    <text evidence="2">The sequence shown here is derived from an EMBL/GenBank/DDBJ whole genome shotgun (WGS) entry which is preliminary data.</text>
</comment>
<dbReference type="Proteomes" id="UP000628448">
    <property type="component" value="Unassembled WGS sequence"/>
</dbReference>
<sequence>MKGFLFAALAALLLLCSCGDDNAYIKEMHDPLLYNKTVKKLNDIVLENNFPPMIAARNYAYANIAAYEVIAAGDSNYVSLSGQIKHLPPMPQPSKEAKIDFEFAALLAFCKVGNAVTFPEGSMDEYVSDLKKKADDAGMPSAIFDSSVAYGNKVADSILSWSKKDKYAQTRSATKFTVTTEDGRWVPTPPMYAQAVEPHWMEIRTLVMDSASQFMPVRPPKYEPMNKSSVFYGAVMHVKNTVDSLTDEQRHIADFWDDNPFKLNVSGHVMYGTKKFSPAGHWMNIVGILASKKKADFDETVCAYTRASIALFEGFISCWDEKYRSNYIRPETVINKYYDPEWRPYIQTPPFPEYTSGHAVISAAAAETMTDMFGDNLSYTDTSETEFGIPPRSFPSVRKAAEEAGQSRVFGGIHYKYSCDVGNAEGKLIGQLVIQRLRMKK</sequence>
<dbReference type="RefSeq" id="WP_196989455.1">
    <property type="nucleotide sequence ID" value="NZ_JADWYR010000001.1"/>
</dbReference>
<dbReference type="PANTHER" id="PTHR34599">
    <property type="entry name" value="PEROXIDASE-RELATED"/>
    <property type="match status" value="1"/>
</dbReference>
<name>A0A931GTD3_9BACT</name>
<evidence type="ECO:0000313" key="2">
    <source>
        <dbReference type="EMBL" id="MBG9375401.1"/>
    </source>
</evidence>
<dbReference type="PANTHER" id="PTHR34599:SF2">
    <property type="entry name" value="TRAF-TYPE DOMAIN-CONTAINING PROTEIN"/>
    <property type="match status" value="1"/>
</dbReference>
<protein>
    <submittedName>
        <fullName evidence="2">Vanadium-dependent haloperoxidase</fullName>
    </submittedName>
</protein>
<proteinExistence type="predicted"/>
<dbReference type="EMBL" id="JADWYR010000001">
    <property type="protein sequence ID" value="MBG9375401.1"/>
    <property type="molecule type" value="Genomic_DNA"/>
</dbReference>
<feature type="signal peptide" evidence="1">
    <location>
        <begin position="1"/>
        <end position="23"/>
    </location>
</feature>
<evidence type="ECO:0000256" key="1">
    <source>
        <dbReference type="SAM" id="SignalP"/>
    </source>
</evidence>
<feature type="chain" id="PRO_5037390179" evidence="1">
    <location>
        <begin position="24"/>
        <end position="441"/>
    </location>
</feature>
<dbReference type="Gene3D" id="1.10.606.20">
    <property type="match status" value="1"/>
</dbReference>
<dbReference type="InterPro" id="IPR052559">
    <property type="entry name" value="V-haloperoxidase"/>
</dbReference>
<gene>
    <name evidence="2" type="ORF">I5907_04095</name>
</gene>
<dbReference type="AlphaFoldDB" id="A0A931GTD3"/>